<keyword evidence="9" id="KW-0732">Signal</keyword>
<dbReference type="GO" id="GO:0006508">
    <property type="term" value="P:proteolysis"/>
    <property type="evidence" value="ECO:0007669"/>
    <property type="project" value="InterPro"/>
</dbReference>
<dbReference type="PANTHER" id="PTHR42776">
    <property type="entry name" value="SERINE PEPTIDASE S9 FAMILY MEMBER"/>
    <property type="match status" value="1"/>
</dbReference>
<keyword evidence="6" id="KW-0963">Cytoplasm</keyword>
<evidence type="ECO:0000256" key="1">
    <source>
        <dbReference type="ARBA" id="ARBA00000721"/>
    </source>
</evidence>
<dbReference type="Pfam" id="PF19283">
    <property type="entry name" value="APEH_N"/>
    <property type="match status" value="1"/>
</dbReference>
<evidence type="ECO:0000256" key="4">
    <source>
        <dbReference type="ARBA" id="ARBA00011881"/>
    </source>
</evidence>
<dbReference type="EC" id="3.4.19.1" evidence="5"/>
<dbReference type="SUPFAM" id="SSF82171">
    <property type="entry name" value="DPP6 N-terminal domain-like"/>
    <property type="match status" value="1"/>
</dbReference>
<comment type="caution">
    <text evidence="12">The sequence shown here is derived from an EMBL/GenBank/DDBJ whole genome shotgun (WGS) entry which is preliminary data.</text>
</comment>
<dbReference type="SUPFAM" id="SSF51445">
    <property type="entry name" value="(Trans)glycosidases"/>
    <property type="match status" value="1"/>
</dbReference>
<dbReference type="AlphaFoldDB" id="A0A8H7XU35"/>
<evidence type="ECO:0000259" key="11">
    <source>
        <dbReference type="Pfam" id="PF19283"/>
    </source>
</evidence>
<dbReference type="GO" id="GO:0004252">
    <property type="term" value="F:serine-type endopeptidase activity"/>
    <property type="evidence" value="ECO:0007669"/>
    <property type="project" value="TreeGrafter"/>
</dbReference>
<reference evidence="12" key="1">
    <citation type="submission" date="2021-02" db="EMBL/GenBank/DDBJ databases">
        <title>Psilocybe cubensis genome.</title>
        <authorList>
            <person name="Mckernan K.J."/>
            <person name="Crawford S."/>
            <person name="Trippe A."/>
            <person name="Kane L.T."/>
            <person name="Mclaughlin S."/>
        </authorList>
    </citation>
    <scope>NUCLEOTIDE SEQUENCE [LARGE SCALE GENOMIC DNA]</scope>
    <source>
        <strain evidence="12">MGC-MH-2018</strain>
    </source>
</reference>
<evidence type="ECO:0000313" key="12">
    <source>
        <dbReference type="EMBL" id="KAG5167636.1"/>
    </source>
</evidence>
<organism evidence="12">
    <name type="scientific">Psilocybe cubensis</name>
    <name type="common">Psychedelic mushroom</name>
    <name type="synonym">Stropharia cubensis</name>
    <dbReference type="NCBI Taxonomy" id="181762"/>
    <lineage>
        <taxon>Eukaryota</taxon>
        <taxon>Fungi</taxon>
        <taxon>Dikarya</taxon>
        <taxon>Basidiomycota</taxon>
        <taxon>Agaricomycotina</taxon>
        <taxon>Agaricomycetes</taxon>
        <taxon>Agaricomycetidae</taxon>
        <taxon>Agaricales</taxon>
        <taxon>Agaricineae</taxon>
        <taxon>Strophariaceae</taxon>
        <taxon>Psilocybe</taxon>
    </lineage>
</organism>
<keyword evidence="7" id="KW-0378">Hydrolase</keyword>
<proteinExistence type="inferred from homology"/>
<evidence type="ECO:0000256" key="2">
    <source>
        <dbReference type="ARBA" id="ARBA00004496"/>
    </source>
</evidence>
<evidence type="ECO:0000256" key="5">
    <source>
        <dbReference type="ARBA" id="ARBA00012917"/>
    </source>
</evidence>
<comment type="catalytic activity">
    <reaction evidence="1">
        <text>Cleavage of an N-acetyl or N-formyl amino acid from the N-terminus of a polypeptide.</text>
        <dbReference type="EC" id="3.4.19.1"/>
    </reaction>
</comment>
<comment type="subcellular location">
    <subcellularLocation>
        <location evidence="2">Cytoplasm</location>
    </subcellularLocation>
</comment>
<evidence type="ECO:0000256" key="7">
    <source>
        <dbReference type="ARBA" id="ARBA00022801"/>
    </source>
</evidence>
<dbReference type="InterPro" id="IPR029058">
    <property type="entry name" value="AB_hydrolase_fold"/>
</dbReference>
<evidence type="ECO:0000256" key="6">
    <source>
        <dbReference type="ARBA" id="ARBA00022490"/>
    </source>
</evidence>
<feature type="domain" description="Peptidase S9 prolyl oligopeptidase catalytic" evidence="10">
    <location>
        <begin position="941"/>
        <end position="1177"/>
    </location>
</feature>
<accession>A0A8H7XU35</accession>
<dbReference type="Gene3D" id="3.40.50.1820">
    <property type="entry name" value="alpha/beta hydrolase"/>
    <property type="match status" value="1"/>
</dbReference>
<name>A0A8H7XU35_PSICU</name>
<comment type="subunit">
    <text evidence="4">Homotetramer.</text>
</comment>
<dbReference type="Gene3D" id="3.20.20.80">
    <property type="entry name" value="Glycosidases"/>
    <property type="match status" value="1"/>
</dbReference>
<dbReference type="InterPro" id="IPR001375">
    <property type="entry name" value="Peptidase_S9_cat"/>
</dbReference>
<evidence type="ECO:0000256" key="3">
    <source>
        <dbReference type="ARBA" id="ARBA00010040"/>
    </source>
</evidence>
<sequence>MGSMPRLLISLFACLALVPAILGALHTSFPYGEEKIRGVNLGGWLVLESFTTPSLFDRTGDVRVVDEYTFGKYMPKLRAEELLKEHWDTFITEKDFEDIAAAGLNHVRIPIGHWMFERGPDDPYYQGQLPYLLKAVEWARKYGIHIIVALYGAPDSQNGFINSGHFRDAAYWHKNGTNVDRTLNVMKTLTAMFEDQTDVVSIIQVMNEAAGFRKAILNPELLEVLKKYYYDSYNFIRNPLGGKKKSNLIVMLHDAFQHLSYWNNFMPNNTYEGVMMDTHIYQMFNDHDAHMTYDEHIQRACANATIMSKSPMMTIIGEWTSTNNDCGPHLLGRFVGQRYDGTLPGTNRVGSCIGRTGKASTFSDDYKEFMRKYWEAQTQSYEKGGEGWIMWTWKMENADEWSYKAGLENGWIPQDPTDYKYPNHDHHHVYHHPVDMYTQLAEIPVPTGARFLARHALDSRPAAVEVTYSVKDHLKNSKRNMIKTIVFSTEATHGPISVSTALQDVDIVAQLISPSGQRRAILRSPKSGTPRYVEIWRNGLLETSLDVTDLHGDFYSDEFLGSLSFSPSETTVLYTAEAKAPETKDPFEKFKFTPDFGEGLTGKRRPVIFIFNWENPPSEDGDKRTLVQITTPDGDTRFGQAVFSSNSDKVIYATGYDFTADGRILGIKGCFNRPSGIWKLNIASEPPTRTDDFKIRPVKVDASVQKLTPRHVSCRSPRIFTHNGRSTLIWLSSASGGAHLASSTLYSLDVTNDSSEPLNIPSPHEPLVGIVDTPGPQTNGFPGLYPTYNILPDATAISPAGLSVLVSSHWGSRTTVLQISLKDGLVRDLIPISTLYSWSVLATDGFTRVICSCSSPSLPYEIVLGEFDETGAISWRVLDKPELPEDVSSALAGIRTKIVRIPGRPGVETIVVQGANRGSGTIPPCILSPHGGPHGASTTAFSPTTAALVIEGYTISFPNYTGSPGYGEAFIQALVGRCGELDVQDCIASARHLISLGISKEGPGMQLITGGSHGGFLTAHLVGQFPNFFSAAILRNPVISVGEISTSDIPDWYFSEFGFDYPVFSSSMSNTEQLASYPNPPLVTPMTFATLQAASPVAYIDAVSVPVLLLIGAEDRRVSPTQGIEYYHALKARYSAKSKASKVEMLVFEGESHPLDGVEAAKASFEATVQWFREAVNSKNHL</sequence>
<protein>
    <recommendedName>
        <fullName evidence="5">acylaminoacyl-peptidase</fullName>
        <ecNumber evidence="5">3.4.19.1</ecNumber>
    </recommendedName>
    <alternativeName>
        <fullName evidence="8">Dipeptidyl-peptidase V</fullName>
    </alternativeName>
</protein>
<dbReference type="EMBL" id="JAFIQS010000007">
    <property type="protein sequence ID" value="KAG5167636.1"/>
    <property type="molecule type" value="Genomic_DNA"/>
</dbReference>
<dbReference type="InterPro" id="IPR045550">
    <property type="entry name" value="AARE_N"/>
</dbReference>
<dbReference type="GO" id="GO:0005737">
    <property type="term" value="C:cytoplasm"/>
    <property type="evidence" value="ECO:0007669"/>
    <property type="project" value="UniProtKB-SubCell"/>
</dbReference>
<comment type="similarity">
    <text evidence="3">Belongs to the peptidase S9C family.</text>
</comment>
<evidence type="ECO:0000259" key="10">
    <source>
        <dbReference type="Pfam" id="PF00326"/>
    </source>
</evidence>
<dbReference type="InterPro" id="IPR017853">
    <property type="entry name" value="GH"/>
</dbReference>
<dbReference type="Pfam" id="PF00326">
    <property type="entry name" value="Peptidase_S9"/>
    <property type="match status" value="1"/>
</dbReference>
<feature type="chain" id="PRO_5034094878" description="acylaminoacyl-peptidase" evidence="9">
    <location>
        <begin position="24"/>
        <end position="1182"/>
    </location>
</feature>
<dbReference type="SUPFAM" id="SSF53474">
    <property type="entry name" value="alpha/beta-Hydrolases"/>
    <property type="match status" value="1"/>
</dbReference>
<evidence type="ECO:0000256" key="8">
    <source>
        <dbReference type="ARBA" id="ARBA00032829"/>
    </source>
</evidence>
<feature type="signal peptide" evidence="9">
    <location>
        <begin position="1"/>
        <end position="23"/>
    </location>
</feature>
<dbReference type="GO" id="GO:0008242">
    <property type="term" value="F:omega peptidase activity"/>
    <property type="evidence" value="ECO:0007669"/>
    <property type="project" value="UniProtKB-EC"/>
</dbReference>
<dbReference type="PANTHER" id="PTHR42776:SF4">
    <property type="entry name" value="ACYLAMINO-ACID-RELEASING ENZYME"/>
    <property type="match status" value="1"/>
</dbReference>
<feature type="domain" description="Acylamino-acid-releasing enzyme N-terminal" evidence="11">
    <location>
        <begin position="459"/>
        <end position="872"/>
    </location>
</feature>
<gene>
    <name evidence="12" type="ORF">JR316_007988</name>
</gene>
<evidence type="ECO:0000256" key="9">
    <source>
        <dbReference type="SAM" id="SignalP"/>
    </source>
</evidence>